<protein>
    <submittedName>
        <fullName evidence="1">YbhB/YbcL family Raf kinase inhibitor-like protein</fullName>
    </submittedName>
</protein>
<dbReference type="InterPro" id="IPR036610">
    <property type="entry name" value="PEBP-like_sf"/>
</dbReference>
<dbReference type="AlphaFoldDB" id="A0A2S8A8A3"/>
<proteinExistence type="predicted"/>
<sequence length="179" mass="19908">MEKVFLILMTCVYCSIQAQNFTLKSKTIQGQAENNLMFNGMGCNGKNISPQLSWENIPLNTQSFAITIYDPDAPTGSGWWHWIVFNIPSKIKELKANAGDISSHLAPTEAIQSKTDFGTYGFGGPCPPIGDHPHQYIITVYALNIPHLDLDKDASPALVGFYLQQHTIKKASLIFYSQR</sequence>
<dbReference type="SUPFAM" id="SSF49777">
    <property type="entry name" value="PEBP-like"/>
    <property type="match status" value="1"/>
</dbReference>
<evidence type="ECO:0000313" key="2">
    <source>
        <dbReference type="Proteomes" id="UP000238042"/>
    </source>
</evidence>
<dbReference type="EMBL" id="PSZM01000045">
    <property type="protein sequence ID" value="PQL90805.1"/>
    <property type="molecule type" value="Genomic_DNA"/>
</dbReference>
<dbReference type="Pfam" id="PF01161">
    <property type="entry name" value="PBP"/>
    <property type="match status" value="1"/>
</dbReference>
<organism evidence="1 2">
    <name type="scientific">Apibacter adventoris</name>
    <dbReference type="NCBI Taxonomy" id="1679466"/>
    <lineage>
        <taxon>Bacteria</taxon>
        <taxon>Pseudomonadati</taxon>
        <taxon>Bacteroidota</taxon>
        <taxon>Flavobacteriia</taxon>
        <taxon>Flavobacteriales</taxon>
        <taxon>Weeksellaceae</taxon>
        <taxon>Apibacter</taxon>
    </lineage>
</organism>
<dbReference type="NCBIfam" id="TIGR00481">
    <property type="entry name" value="YbhB/YbcL family Raf kinase inhibitor-like protein"/>
    <property type="match status" value="1"/>
</dbReference>
<name>A0A2S8A8A3_9FLAO</name>
<dbReference type="OrthoDB" id="9797506at2"/>
<reference evidence="1 2" key="1">
    <citation type="submission" date="2018-02" db="EMBL/GenBank/DDBJ databases">
        <title>Genome sequences of Apibacter spp., gut symbionts of Asian honey bees.</title>
        <authorList>
            <person name="Kwong W.K."/>
            <person name="Steele M.I."/>
            <person name="Moran N.A."/>
        </authorList>
    </citation>
    <scope>NUCLEOTIDE SEQUENCE [LARGE SCALE GENOMIC DNA]</scope>
    <source>
        <strain evidence="2">wkB301</strain>
    </source>
</reference>
<dbReference type="RefSeq" id="WP_105192793.1">
    <property type="nucleotide sequence ID" value="NZ_PSZM01000045.1"/>
</dbReference>
<dbReference type="InterPro" id="IPR008914">
    <property type="entry name" value="PEBP"/>
</dbReference>
<dbReference type="Proteomes" id="UP000238042">
    <property type="component" value="Unassembled WGS sequence"/>
</dbReference>
<dbReference type="PANTHER" id="PTHR30289:SF1">
    <property type="entry name" value="PEBP (PHOSPHATIDYLETHANOLAMINE-BINDING PROTEIN) FAMILY PROTEIN"/>
    <property type="match status" value="1"/>
</dbReference>
<keyword evidence="2" id="KW-1185">Reference proteome</keyword>
<gene>
    <name evidence="1" type="ORF">C4S77_10145</name>
</gene>
<dbReference type="Gene3D" id="3.90.280.10">
    <property type="entry name" value="PEBP-like"/>
    <property type="match status" value="1"/>
</dbReference>
<evidence type="ECO:0000313" key="1">
    <source>
        <dbReference type="EMBL" id="PQL90805.1"/>
    </source>
</evidence>
<dbReference type="InterPro" id="IPR005247">
    <property type="entry name" value="YbhB_YbcL/LppC-like"/>
</dbReference>
<dbReference type="PANTHER" id="PTHR30289">
    <property type="entry name" value="UNCHARACTERIZED PROTEIN YBCL-RELATED"/>
    <property type="match status" value="1"/>
</dbReference>
<accession>A0A2S8A8A3</accession>
<comment type="caution">
    <text evidence="1">The sequence shown here is derived from an EMBL/GenBank/DDBJ whole genome shotgun (WGS) entry which is preliminary data.</text>
</comment>
<dbReference type="CDD" id="cd00865">
    <property type="entry name" value="PEBP_bact_arch"/>
    <property type="match status" value="1"/>
</dbReference>